<name>W6JUH7_9MICO</name>
<feature type="domain" description="Peptidase S33 tripeptidyl aminopeptidase-like C-terminal" evidence="5">
    <location>
        <begin position="408"/>
        <end position="509"/>
    </location>
</feature>
<dbReference type="PANTHER" id="PTHR43248:SF25">
    <property type="entry name" value="AB HYDROLASE-1 DOMAIN-CONTAINING PROTEIN-RELATED"/>
    <property type="match status" value="1"/>
</dbReference>
<feature type="chain" id="PRO_5004878683" evidence="3">
    <location>
        <begin position="24"/>
        <end position="521"/>
    </location>
</feature>
<evidence type="ECO:0000313" key="6">
    <source>
        <dbReference type="EMBL" id="CCH72572.1"/>
    </source>
</evidence>
<evidence type="ECO:0000313" key="7">
    <source>
        <dbReference type="Proteomes" id="UP000035763"/>
    </source>
</evidence>
<evidence type="ECO:0000259" key="5">
    <source>
        <dbReference type="Pfam" id="PF08386"/>
    </source>
</evidence>
<proteinExistence type="inferred from homology"/>
<dbReference type="SUPFAM" id="SSF53474">
    <property type="entry name" value="alpha/beta-Hydrolases"/>
    <property type="match status" value="2"/>
</dbReference>
<evidence type="ECO:0000256" key="2">
    <source>
        <dbReference type="ARBA" id="ARBA00022801"/>
    </source>
</evidence>
<dbReference type="InterPro" id="IPR013595">
    <property type="entry name" value="Pept_S33_TAP-like_C"/>
</dbReference>
<evidence type="ECO:0000256" key="3">
    <source>
        <dbReference type="SAM" id="SignalP"/>
    </source>
</evidence>
<accession>W6JUH7</accession>
<evidence type="ECO:0000256" key="1">
    <source>
        <dbReference type="ARBA" id="ARBA00010088"/>
    </source>
</evidence>
<dbReference type="AlphaFoldDB" id="W6JUH7"/>
<dbReference type="Gene3D" id="3.40.50.1820">
    <property type="entry name" value="alpha/beta hydrolase"/>
    <property type="match status" value="1"/>
</dbReference>
<gene>
    <name evidence="6" type="ORF">BN11_1780017</name>
</gene>
<dbReference type="STRING" id="1193182.BN11_1780017"/>
<protein>
    <submittedName>
        <fullName evidence="6">TAP domain protein</fullName>
    </submittedName>
</protein>
<sequence>MQGIGFGMAAALAATLVPGVSRAAEDQVRAPVPVIDWQACTNAKQFRCATVAVPLDYDNPGGAKILLDLLKVPAARPSTKIGTLFVNPGGPGGSSTGFAPMASILLGSTVRNRYDVIGIDPRGVGASTPMKCVSDAPRPPGIDYLFPMTWAQAKPAFIQAQWTRWACADQAAPIVRHMSTADTARDMDLMRQAVGEKKLNYYGISYGTQLGSTYASMFPSRVGRFVVDGVLDPIAWSTGDVVPAVQPFSTRLRSAKGAHEALMSALEDCDRVGRAKCDFAGNASGKWQRLVTLAKAGKLTAYGSPLSYADLIGGVLGFLYATRYVGLDSALQGIWEENAGSGARASASAVADLRAAGERVRKAPYATPLLRGEVVSDAFSGVACSDTRNPDSVTDWWRAGVEQDTKYPGFGSLWTWASASCSKWPIVTKSDSYFRPYGGATATPILVVGNTYDPATPIHGARKVASLFTGARLLTYDGWGHGAIGTGCVTRAFDRYYATGALPPVGAVCPMDSGLWDGDAG</sequence>
<organism evidence="6 7">
    <name type="scientific">Nostocoides australiense Ben110</name>
    <dbReference type="NCBI Taxonomy" id="1193182"/>
    <lineage>
        <taxon>Bacteria</taxon>
        <taxon>Bacillati</taxon>
        <taxon>Actinomycetota</taxon>
        <taxon>Actinomycetes</taxon>
        <taxon>Micrococcales</taxon>
        <taxon>Intrasporangiaceae</taxon>
        <taxon>Nostocoides</taxon>
    </lineage>
</organism>
<dbReference type="Pfam" id="PF00561">
    <property type="entry name" value="Abhydrolase_1"/>
    <property type="match status" value="1"/>
</dbReference>
<dbReference type="EMBL" id="CAJA01000088">
    <property type="protein sequence ID" value="CCH72572.1"/>
    <property type="molecule type" value="Genomic_DNA"/>
</dbReference>
<keyword evidence="2" id="KW-0378">Hydrolase</keyword>
<feature type="signal peptide" evidence="3">
    <location>
        <begin position="1"/>
        <end position="23"/>
    </location>
</feature>
<evidence type="ECO:0000259" key="4">
    <source>
        <dbReference type="Pfam" id="PF00561"/>
    </source>
</evidence>
<dbReference type="InterPro" id="IPR000073">
    <property type="entry name" value="AB_hydrolase_1"/>
</dbReference>
<feature type="domain" description="AB hydrolase-1" evidence="4">
    <location>
        <begin position="83"/>
        <end position="242"/>
    </location>
</feature>
<reference evidence="6 7" key="1">
    <citation type="journal article" date="2013" name="ISME J.">
        <title>A metabolic model for members of the genus Tetrasphaera involved in enhanced biological phosphorus removal.</title>
        <authorList>
            <person name="Kristiansen R."/>
            <person name="Nguyen H.T.T."/>
            <person name="Saunders A.M."/>
            <person name="Nielsen J.L."/>
            <person name="Wimmer R."/>
            <person name="Le V.Q."/>
            <person name="McIlroy S.J."/>
            <person name="Petrovski S."/>
            <person name="Seviour R.J."/>
            <person name="Calteau A."/>
            <person name="Nielsen K.L."/>
            <person name="Nielsen P.H."/>
        </authorList>
    </citation>
    <scope>NUCLEOTIDE SEQUENCE [LARGE SCALE GENOMIC DNA]</scope>
    <source>
        <strain evidence="6 7">Ben110</strain>
    </source>
</reference>
<dbReference type="GO" id="GO:0016787">
    <property type="term" value="F:hydrolase activity"/>
    <property type="evidence" value="ECO:0007669"/>
    <property type="project" value="UniProtKB-KW"/>
</dbReference>
<dbReference type="InterPro" id="IPR029058">
    <property type="entry name" value="AB_hydrolase_fold"/>
</dbReference>
<dbReference type="PANTHER" id="PTHR43248">
    <property type="entry name" value="2-SUCCINYL-6-HYDROXY-2,4-CYCLOHEXADIENE-1-CARBOXYLATE SYNTHASE"/>
    <property type="match status" value="1"/>
</dbReference>
<comment type="similarity">
    <text evidence="1">Belongs to the peptidase S33 family.</text>
</comment>
<dbReference type="Pfam" id="PF08386">
    <property type="entry name" value="Abhydrolase_4"/>
    <property type="match status" value="1"/>
</dbReference>
<keyword evidence="7" id="KW-1185">Reference proteome</keyword>
<comment type="caution">
    <text evidence="6">The sequence shown here is derived from an EMBL/GenBank/DDBJ whole genome shotgun (WGS) entry which is preliminary data.</text>
</comment>
<keyword evidence="3" id="KW-0732">Signal</keyword>
<dbReference type="Proteomes" id="UP000035763">
    <property type="component" value="Unassembled WGS sequence"/>
</dbReference>
<dbReference type="InterPro" id="IPR051601">
    <property type="entry name" value="Serine_prot/Carboxylest_S33"/>
</dbReference>